<feature type="compositionally biased region" description="Basic and acidic residues" evidence="1">
    <location>
        <begin position="30"/>
        <end position="40"/>
    </location>
</feature>
<feature type="region of interest" description="Disordered" evidence="1">
    <location>
        <begin position="1"/>
        <end position="93"/>
    </location>
</feature>
<sequence length="161" mass="17202">MSGGSNPKIPSTSNQQEAAPQRPDSPVMDVAREVANRLNDEDNGGNPLDADVISDVPLSIRHPSNSATNASQARTTPSSLQTAGPTQTDTNADNQGDILTVICDSLPVAFFDEDLVNFRQYFTIPSTVEMRIPVEGEQIFEPLVDPSNRDGPLALDGPPCI</sequence>
<organism evidence="2 3">
    <name type="scientific">Lithospermum erythrorhizon</name>
    <name type="common">Purple gromwell</name>
    <name type="synonym">Lithospermum officinale var. erythrorhizon</name>
    <dbReference type="NCBI Taxonomy" id="34254"/>
    <lineage>
        <taxon>Eukaryota</taxon>
        <taxon>Viridiplantae</taxon>
        <taxon>Streptophyta</taxon>
        <taxon>Embryophyta</taxon>
        <taxon>Tracheophyta</taxon>
        <taxon>Spermatophyta</taxon>
        <taxon>Magnoliopsida</taxon>
        <taxon>eudicotyledons</taxon>
        <taxon>Gunneridae</taxon>
        <taxon>Pentapetalae</taxon>
        <taxon>asterids</taxon>
        <taxon>lamiids</taxon>
        <taxon>Boraginales</taxon>
        <taxon>Boraginaceae</taxon>
        <taxon>Boraginoideae</taxon>
        <taxon>Lithospermeae</taxon>
        <taxon>Lithospermum</taxon>
    </lineage>
</organism>
<evidence type="ECO:0000313" key="2">
    <source>
        <dbReference type="EMBL" id="GAA0171693.1"/>
    </source>
</evidence>
<feature type="compositionally biased region" description="Polar residues" evidence="1">
    <location>
        <begin position="62"/>
        <end position="93"/>
    </location>
</feature>
<feature type="compositionally biased region" description="Polar residues" evidence="1">
    <location>
        <begin position="1"/>
        <end position="18"/>
    </location>
</feature>
<proteinExistence type="predicted"/>
<evidence type="ECO:0000256" key="1">
    <source>
        <dbReference type="SAM" id="MobiDB-lite"/>
    </source>
</evidence>
<gene>
    <name evidence="2" type="ORF">LIER_25667</name>
</gene>
<name>A0AAV3R9X2_LITER</name>
<comment type="caution">
    <text evidence="2">The sequence shown here is derived from an EMBL/GenBank/DDBJ whole genome shotgun (WGS) entry which is preliminary data.</text>
</comment>
<evidence type="ECO:0000313" key="3">
    <source>
        <dbReference type="Proteomes" id="UP001454036"/>
    </source>
</evidence>
<dbReference type="Proteomes" id="UP001454036">
    <property type="component" value="Unassembled WGS sequence"/>
</dbReference>
<accession>A0AAV3R9X2</accession>
<dbReference type="AlphaFoldDB" id="A0AAV3R9X2"/>
<protein>
    <submittedName>
        <fullName evidence="2">Uncharacterized protein</fullName>
    </submittedName>
</protein>
<dbReference type="EMBL" id="BAABME010007782">
    <property type="protein sequence ID" value="GAA0171693.1"/>
    <property type="molecule type" value="Genomic_DNA"/>
</dbReference>
<reference evidence="2 3" key="1">
    <citation type="submission" date="2024-01" db="EMBL/GenBank/DDBJ databases">
        <title>The complete chloroplast genome sequence of Lithospermum erythrorhizon: insights into the phylogenetic relationship among Boraginaceae species and the maternal lineages of purple gromwells.</title>
        <authorList>
            <person name="Okada T."/>
            <person name="Watanabe K."/>
        </authorList>
    </citation>
    <scope>NUCLEOTIDE SEQUENCE [LARGE SCALE GENOMIC DNA]</scope>
</reference>
<keyword evidence="3" id="KW-1185">Reference proteome</keyword>